<keyword evidence="4" id="KW-0804">Transcription</keyword>
<dbReference type="Pfam" id="PF04082">
    <property type="entry name" value="Fungal_trans"/>
    <property type="match status" value="1"/>
</dbReference>
<evidence type="ECO:0000256" key="3">
    <source>
        <dbReference type="ARBA" id="ARBA00023015"/>
    </source>
</evidence>
<dbReference type="AlphaFoldDB" id="A0A8H8RUP6"/>
<keyword evidence="2" id="KW-0479">Metal-binding</keyword>
<dbReference type="InterPro" id="IPR050815">
    <property type="entry name" value="TF_fung"/>
</dbReference>
<dbReference type="PROSITE" id="PS00463">
    <property type="entry name" value="ZN2_CY6_FUNGAL_1"/>
    <property type="match status" value="1"/>
</dbReference>
<comment type="caution">
    <text evidence="7">The sequence shown here is derived from an EMBL/GenBank/DDBJ whole genome shotgun (WGS) entry which is preliminary data.</text>
</comment>
<dbReference type="InterPro" id="IPR036864">
    <property type="entry name" value="Zn2-C6_fun-type_DNA-bd_sf"/>
</dbReference>
<keyword evidence="3" id="KW-0805">Transcription regulation</keyword>
<dbReference type="InterPro" id="IPR007219">
    <property type="entry name" value="XnlR_reg_dom"/>
</dbReference>
<dbReference type="GO" id="GO:0005634">
    <property type="term" value="C:nucleus"/>
    <property type="evidence" value="ECO:0007669"/>
    <property type="project" value="UniProtKB-SubCell"/>
</dbReference>
<evidence type="ECO:0000256" key="5">
    <source>
        <dbReference type="ARBA" id="ARBA00023242"/>
    </source>
</evidence>
<evidence type="ECO:0000256" key="1">
    <source>
        <dbReference type="ARBA" id="ARBA00004123"/>
    </source>
</evidence>
<dbReference type="Gene3D" id="4.10.240.10">
    <property type="entry name" value="Zn(2)-C6 fungal-type DNA-binding domain"/>
    <property type="match status" value="1"/>
</dbReference>
<dbReference type="Pfam" id="PF00172">
    <property type="entry name" value="Zn_clus"/>
    <property type="match status" value="1"/>
</dbReference>
<sequence length="484" mass="53545">MPSDNHLLIAKKACTRCSTQKRRCDRALPHCALCKRLRHQCKYEISPGGSSGPTPSPSPKPTVSFRSGLFALDHLKDAIIQELVPITPEDVLLSYCQAIEPWFPVVSVSRLRSRLPPTWDEAPLDFALLCLCILLITATPPSSPEDGNNNSEFTSMYLYTKSTLASTEGLGVNSFLTVQSRILVTLFEIGHGFYPAAYISIGAIIRAADALETRPWVDSSLSQSPNEEEKREETTLIWCGILILDRYIAIESGPQPPITSSRSLSIHDFLKPTLCPTHDPNQNRTSSICRLSRLIEASSLLEKIHITLNSSSVEHELNIEELILTVQTLVVLQGILNLEVGDELYLYAPGLNLCNIALLLAFEHGSKVPPLTSGPTANCTSIADTSLNSILNTVTSVVELFMLDTRPIDFNLIPPFVAFLVFKAAAIVTQRLLLNADSSENLKTLRILRKFLEAVGKRWLSCDRYLKILNEDTTPRLLKVLEQG</sequence>
<dbReference type="SMART" id="SM00066">
    <property type="entry name" value="GAL4"/>
    <property type="match status" value="1"/>
</dbReference>
<comment type="subcellular location">
    <subcellularLocation>
        <location evidence="1">Nucleus</location>
    </subcellularLocation>
</comment>
<dbReference type="CDD" id="cd00067">
    <property type="entry name" value="GAL4"/>
    <property type="match status" value="1"/>
</dbReference>
<dbReference type="Proteomes" id="UP000462212">
    <property type="component" value="Unassembled WGS sequence"/>
</dbReference>
<dbReference type="EMBL" id="QGMJ01000158">
    <property type="protein sequence ID" value="TVY40929.1"/>
    <property type="molecule type" value="Genomic_DNA"/>
</dbReference>
<evidence type="ECO:0000256" key="4">
    <source>
        <dbReference type="ARBA" id="ARBA00023163"/>
    </source>
</evidence>
<dbReference type="PANTHER" id="PTHR47338">
    <property type="entry name" value="ZN(II)2CYS6 TRANSCRIPTION FACTOR (EUROFUNG)-RELATED"/>
    <property type="match status" value="1"/>
</dbReference>
<keyword evidence="8" id="KW-1185">Reference proteome</keyword>
<dbReference type="SMART" id="SM00906">
    <property type="entry name" value="Fungal_trans"/>
    <property type="match status" value="1"/>
</dbReference>
<organism evidence="7 8">
    <name type="scientific">Lachnellula subtilissima</name>
    <dbReference type="NCBI Taxonomy" id="602034"/>
    <lineage>
        <taxon>Eukaryota</taxon>
        <taxon>Fungi</taxon>
        <taxon>Dikarya</taxon>
        <taxon>Ascomycota</taxon>
        <taxon>Pezizomycotina</taxon>
        <taxon>Leotiomycetes</taxon>
        <taxon>Helotiales</taxon>
        <taxon>Lachnaceae</taxon>
        <taxon>Lachnellula</taxon>
    </lineage>
</organism>
<dbReference type="GO" id="GO:0003677">
    <property type="term" value="F:DNA binding"/>
    <property type="evidence" value="ECO:0007669"/>
    <property type="project" value="InterPro"/>
</dbReference>
<reference evidence="7 8" key="1">
    <citation type="submission" date="2018-05" db="EMBL/GenBank/DDBJ databases">
        <title>Genome sequencing and assembly of the regulated plant pathogen Lachnellula willkommii and related sister species for the development of diagnostic species identification markers.</title>
        <authorList>
            <person name="Giroux E."/>
            <person name="Bilodeau G."/>
        </authorList>
    </citation>
    <scope>NUCLEOTIDE SEQUENCE [LARGE SCALE GENOMIC DNA]</scope>
    <source>
        <strain evidence="7 8">CBS 197.66</strain>
    </source>
</reference>
<dbReference type="GO" id="GO:0006351">
    <property type="term" value="P:DNA-templated transcription"/>
    <property type="evidence" value="ECO:0007669"/>
    <property type="project" value="InterPro"/>
</dbReference>
<proteinExistence type="predicted"/>
<dbReference type="InterPro" id="IPR001138">
    <property type="entry name" value="Zn2Cys6_DnaBD"/>
</dbReference>
<evidence type="ECO:0000259" key="6">
    <source>
        <dbReference type="PROSITE" id="PS50048"/>
    </source>
</evidence>
<protein>
    <recommendedName>
        <fullName evidence="6">Zn(2)-C6 fungal-type domain-containing protein</fullName>
    </recommendedName>
</protein>
<keyword evidence="5" id="KW-0539">Nucleus</keyword>
<dbReference type="GO" id="GO:0000981">
    <property type="term" value="F:DNA-binding transcription factor activity, RNA polymerase II-specific"/>
    <property type="evidence" value="ECO:0007669"/>
    <property type="project" value="InterPro"/>
</dbReference>
<evidence type="ECO:0000256" key="2">
    <source>
        <dbReference type="ARBA" id="ARBA00022723"/>
    </source>
</evidence>
<accession>A0A8H8RUP6</accession>
<evidence type="ECO:0000313" key="8">
    <source>
        <dbReference type="Proteomes" id="UP000462212"/>
    </source>
</evidence>
<dbReference type="OrthoDB" id="270167at2759"/>
<dbReference type="SUPFAM" id="SSF57701">
    <property type="entry name" value="Zn2/Cys6 DNA-binding domain"/>
    <property type="match status" value="1"/>
</dbReference>
<dbReference type="PANTHER" id="PTHR47338:SF20">
    <property type="entry name" value="ZN(II)2CYS6 TRANSCRIPTION FACTOR (EUROFUNG)"/>
    <property type="match status" value="1"/>
</dbReference>
<feature type="domain" description="Zn(2)-C6 fungal-type" evidence="6">
    <location>
        <begin position="13"/>
        <end position="43"/>
    </location>
</feature>
<evidence type="ECO:0000313" key="7">
    <source>
        <dbReference type="EMBL" id="TVY40929.1"/>
    </source>
</evidence>
<dbReference type="PROSITE" id="PS50048">
    <property type="entry name" value="ZN2_CY6_FUNGAL_2"/>
    <property type="match status" value="1"/>
</dbReference>
<dbReference type="GO" id="GO:0008270">
    <property type="term" value="F:zinc ion binding"/>
    <property type="evidence" value="ECO:0007669"/>
    <property type="project" value="InterPro"/>
</dbReference>
<dbReference type="CDD" id="cd12148">
    <property type="entry name" value="fungal_TF_MHR"/>
    <property type="match status" value="1"/>
</dbReference>
<name>A0A8H8RUP6_9HELO</name>
<gene>
    <name evidence="7" type="ORF">LSUB1_G002749</name>
</gene>